<evidence type="ECO:0000256" key="6">
    <source>
        <dbReference type="ARBA" id="ARBA00022692"/>
    </source>
</evidence>
<dbReference type="PANTHER" id="PTHR45628:SF7">
    <property type="entry name" value="VOLTAGE-DEPENDENT CALCIUM CHANNEL TYPE A SUBUNIT ALPHA-1"/>
    <property type="match status" value="1"/>
</dbReference>
<keyword evidence="5" id="KW-0107">Calcium channel</keyword>
<dbReference type="Pfam" id="PF00520">
    <property type="entry name" value="Ion_trans"/>
    <property type="match status" value="1"/>
</dbReference>
<evidence type="ECO:0000259" key="16">
    <source>
        <dbReference type="PROSITE" id="PS50222"/>
    </source>
</evidence>
<dbReference type="InterPro" id="IPR050599">
    <property type="entry name" value="VDCC_alpha-1_subunit"/>
</dbReference>
<dbReference type="EMBL" id="CAUYUJ010001884">
    <property type="protein sequence ID" value="CAK0798065.1"/>
    <property type="molecule type" value="Genomic_DNA"/>
</dbReference>
<keyword evidence="9 15" id="KW-1133">Transmembrane helix</keyword>
<keyword evidence="10" id="KW-0406">Ion transport</keyword>
<feature type="transmembrane region" description="Helical" evidence="15">
    <location>
        <begin position="423"/>
        <end position="446"/>
    </location>
</feature>
<dbReference type="InterPro" id="IPR018247">
    <property type="entry name" value="EF_Hand_1_Ca_BS"/>
</dbReference>
<evidence type="ECO:0000259" key="17">
    <source>
        <dbReference type="PROSITE" id="PS50918"/>
    </source>
</evidence>
<dbReference type="SUPFAM" id="SSF81324">
    <property type="entry name" value="Voltage-gated potassium channels"/>
    <property type="match status" value="1"/>
</dbReference>
<keyword evidence="3" id="KW-0597">Phosphoprotein</keyword>
<dbReference type="Proteomes" id="UP001189429">
    <property type="component" value="Unassembled WGS sequence"/>
</dbReference>
<organism evidence="18 19">
    <name type="scientific">Prorocentrum cordatum</name>
    <dbReference type="NCBI Taxonomy" id="2364126"/>
    <lineage>
        <taxon>Eukaryota</taxon>
        <taxon>Sar</taxon>
        <taxon>Alveolata</taxon>
        <taxon>Dinophyceae</taxon>
        <taxon>Prorocentrales</taxon>
        <taxon>Prorocentraceae</taxon>
        <taxon>Prorocentrum</taxon>
    </lineage>
</organism>
<evidence type="ECO:0000256" key="2">
    <source>
        <dbReference type="ARBA" id="ARBA00022448"/>
    </source>
</evidence>
<keyword evidence="11 15" id="KW-0472">Membrane</keyword>
<protein>
    <recommendedName>
        <fullName evidence="20">Calmodulin</fullName>
    </recommendedName>
</protein>
<evidence type="ECO:0000256" key="8">
    <source>
        <dbReference type="ARBA" id="ARBA00022882"/>
    </source>
</evidence>
<dbReference type="SUPFAM" id="SSF117839">
    <property type="entry name" value="WWE domain"/>
    <property type="match status" value="1"/>
</dbReference>
<feature type="compositionally biased region" description="Basic and acidic residues" evidence="14">
    <location>
        <begin position="55"/>
        <end position="77"/>
    </location>
</feature>
<evidence type="ECO:0000256" key="7">
    <source>
        <dbReference type="ARBA" id="ARBA00022837"/>
    </source>
</evidence>
<evidence type="ECO:0000313" key="19">
    <source>
        <dbReference type="Proteomes" id="UP001189429"/>
    </source>
</evidence>
<sequence length="932" mass="103819">MPAAPAQGPQPRGRLPSPRGRPDGVGPLGEGGGGGAELPGAAPLSAGSSPQSGDEGLRRDERRSRTEQYHFVDDDAPGKGISGRTLSDPAQDQPVVRALSCQSSWTGYSSSSGARWQREHNNEWRPYSDGVHSKIEAAFLAGESKVRLKLQRPKGDELKENHPYPMVEVFFEDMVQYDPWNNCRHRVRRVGPAGLLFHARWALGRLRHLADTGRWRLETQGEYEERRDRVASGVLALLEKKEEDVHTFWVRHHARRLSGSRSCRSFSSGSLSMENGWARVAGAPWFFMLSMLFVVLNAVWIWVETDMNDGASFIQAEFRVQVVEVAFCAYFSIEWFIRWKSYDLTAQALSDRWFLFDAILVFFMIIEIVVVPASVAIAHSDTSNAGGTDIGVFRTLRLLRLSRVARLLRVIPELMMLIRGIKASLRTVSFTVILLSGLLFIFAVFFKTQVRDHPLEEEKFSTVFNSMLTLLMYGTLLDSPMEFYLEITDEWPELVIAYLVFICLSSFTLLNMLIGMLCDVVQKVADQDQSDIEVRFLTDNLLNILQDFDTSGDRHISRDEFNVLMHSPDTHDVLTKFGTDPESFILLADQIYECDADGLLSFKEFFDTVMRLRGGNSARVKDMVELRLFVGKQFEALGKQVGEMSNRESKKGIGPGHPSNRPAGSRGGRKAAGRRGALEESDGASAESWSSASRSSCSEAGEARAALHRSWRLLSRTRNADPRKDEARFSELRRSADQRSEVRRFTLPSPRSGPSAAAPFDDGTARRLDELLAGVRALQEGQRALQQGQRALQEGQEALQPRTARWPTMPTLPRAGRAARRQRQPTAARRQPPRQRTPRRCSTPCARMAGAAGDPLLSPSARSAAALCAPGVASSCRQELQPQLGRSPRAAAAPPPQRRTPRCPSMSPARAAYVADDLLLAARPDFRGRRAV</sequence>
<evidence type="ECO:0000256" key="5">
    <source>
        <dbReference type="ARBA" id="ARBA00022673"/>
    </source>
</evidence>
<evidence type="ECO:0000256" key="10">
    <source>
        <dbReference type="ARBA" id="ARBA00023065"/>
    </source>
</evidence>
<feature type="compositionally biased region" description="Low complexity" evidence="14">
    <location>
        <begin position="748"/>
        <end position="759"/>
    </location>
</feature>
<dbReference type="PROSITE" id="PS50222">
    <property type="entry name" value="EF_HAND_2"/>
    <property type="match status" value="1"/>
</dbReference>
<evidence type="ECO:0000256" key="12">
    <source>
        <dbReference type="ARBA" id="ARBA00023180"/>
    </source>
</evidence>
<feature type="transmembrane region" description="Helical" evidence="15">
    <location>
        <begin position="358"/>
        <end position="378"/>
    </location>
</feature>
<gene>
    <name evidence="18" type="ORF">PCOR1329_LOCUS6962</name>
</gene>
<feature type="region of interest" description="Disordered" evidence="14">
    <location>
        <begin position="719"/>
        <end position="763"/>
    </location>
</feature>
<comment type="subcellular location">
    <subcellularLocation>
        <location evidence="1">Membrane</location>
        <topology evidence="1">Multi-pass membrane protein</topology>
    </subcellularLocation>
</comment>
<keyword evidence="7" id="KW-0106">Calcium</keyword>
<feature type="compositionally biased region" description="Basic and acidic residues" evidence="14">
    <location>
        <begin position="719"/>
        <end position="744"/>
    </location>
</feature>
<dbReference type="PANTHER" id="PTHR45628">
    <property type="entry name" value="VOLTAGE-DEPENDENT CALCIUM CHANNEL TYPE A SUBUNIT ALPHA-1"/>
    <property type="match status" value="1"/>
</dbReference>
<dbReference type="PROSITE" id="PS50918">
    <property type="entry name" value="WWE"/>
    <property type="match status" value="1"/>
</dbReference>
<evidence type="ECO:0000256" key="3">
    <source>
        <dbReference type="ARBA" id="ARBA00022553"/>
    </source>
</evidence>
<dbReference type="InterPro" id="IPR005821">
    <property type="entry name" value="Ion_trans_dom"/>
</dbReference>
<feature type="compositionally biased region" description="Low complexity" evidence="14">
    <location>
        <begin position="1"/>
        <end position="18"/>
    </location>
</feature>
<feature type="transmembrane region" description="Helical" evidence="15">
    <location>
        <begin position="283"/>
        <end position="303"/>
    </location>
</feature>
<comment type="caution">
    <text evidence="18">The sequence shown here is derived from an EMBL/GenBank/DDBJ whole genome shotgun (WGS) entry which is preliminary data.</text>
</comment>
<dbReference type="InterPro" id="IPR027359">
    <property type="entry name" value="Volt_channel_dom_sf"/>
</dbReference>
<feature type="region of interest" description="Disordered" evidence="14">
    <location>
        <begin position="787"/>
        <end position="845"/>
    </location>
</feature>
<evidence type="ECO:0000256" key="13">
    <source>
        <dbReference type="ARBA" id="ARBA00023303"/>
    </source>
</evidence>
<evidence type="ECO:0000256" key="11">
    <source>
        <dbReference type="ARBA" id="ARBA00023136"/>
    </source>
</evidence>
<evidence type="ECO:0008006" key="20">
    <source>
        <dbReference type="Google" id="ProtNLM"/>
    </source>
</evidence>
<dbReference type="InterPro" id="IPR004170">
    <property type="entry name" value="WWE_dom"/>
</dbReference>
<proteinExistence type="predicted"/>
<dbReference type="SUPFAM" id="SSF47473">
    <property type="entry name" value="EF-hand"/>
    <property type="match status" value="1"/>
</dbReference>
<feature type="domain" description="WWE" evidence="17">
    <location>
        <begin position="102"/>
        <end position="189"/>
    </location>
</feature>
<evidence type="ECO:0000256" key="9">
    <source>
        <dbReference type="ARBA" id="ARBA00022989"/>
    </source>
</evidence>
<keyword evidence="8" id="KW-0851">Voltage-gated channel</keyword>
<feature type="transmembrane region" description="Helical" evidence="15">
    <location>
        <begin position="318"/>
        <end position="337"/>
    </location>
</feature>
<dbReference type="InterPro" id="IPR011992">
    <property type="entry name" value="EF-hand-dom_pair"/>
</dbReference>
<keyword evidence="4" id="KW-0109">Calcium transport</keyword>
<evidence type="ECO:0000256" key="1">
    <source>
        <dbReference type="ARBA" id="ARBA00004141"/>
    </source>
</evidence>
<dbReference type="Pfam" id="PF02825">
    <property type="entry name" value="WWE"/>
    <property type="match status" value="1"/>
</dbReference>
<feature type="region of interest" description="Disordered" evidence="14">
    <location>
        <begin position="1"/>
        <end position="94"/>
    </location>
</feature>
<dbReference type="Gene3D" id="3.30.720.50">
    <property type="match status" value="1"/>
</dbReference>
<evidence type="ECO:0000256" key="15">
    <source>
        <dbReference type="SAM" id="Phobius"/>
    </source>
</evidence>
<evidence type="ECO:0000256" key="14">
    <source>
        <dbReference type="SAM" id="MobiDB-lite"/>
    </source>
</evidence>
<keyword evidence="13" id="KW-0407">Ion channel</keyword>
<keyword evidence="6 15" id="KW-0812">Transmembrane</keyword>
<feature type="region of interest" description="Disordered" evidence="14">
    <location>
        <begin position="642"/>
        <end position="695"/>
    </location>
</feature>
<name>A0ABN9PXM6_9DINO</name>
<keyword evidence="2" id="KW-0813">Transport</keyword>
<reference evidence="18" key="1">
    <citation type="submission" date="2023-10" db="EMBL/GenBank/DDBJ databases">
        <authorList>
            <person name="Chen Y."/>
            <person name="Shah S."/>
            <person name="Dougan E. K."/>
            <person name="Thang M."/>
            <person name="Chan C."/>
        </authorList>
    </citation>
    <scope>NUCLEOTIDE SEQUENCE [LARGE SCALE GENOMIC DNA]</scope>
</reference>
<accession>A0ABN9PXM6</accession>
<keyword evidence="12" id="KW-0325">Glycoprotein</keyword>
<evidence type="ECO:0000313" key="18">
    <source>
        <dbReference type="EMBL" id="CAK0798065.1"/>
    </source>
</evidence>
<dbReference type="PROSITE" id="PS00018">
    <property type="entry name" value="EF_HAND_1"/>
    <property type="match status" value="1"/>
</dbReference>
<dbReference type="Gene3D" id="1.10.287.70">
    <property type="match status" value="1"/>
</dbReference>
<feature type="transmembrane region" description="Helical" evidence="15">
    <location>
        <begin position="496"/>
        <end position="518"/>
    </location>
</feature>
<keyword evidence="19" id="KW-1185">Reference proteome</keyword>
<feature type="compositionally biased region" description="Low complexity" evidence="14">
    <location>
        <begin position="683"/>
        <end position="695"/>
    </location>
</feature>
<evidence type="ECO:0000256" key="4">
    <source>
        <dbReference type="ARBA" id="ARBA00022568"/>
    </source>
</evidence>
<dbReference type="InterPro" id="IPR002048">
    <property type="entry name" value="EF_hand_dom"/>
</dbReference>
<feature type="compositionally biased region" description="Low complexity" evidence="14">
    <location>
        <begin position="787"/>
        <end position="797"/>
    </location>
</feature>
<feature type="compositionally biased region" description="Gly residues" evidence="14">
    <location>
        <begin position="26"/>
        <end position="37"/>
    </location>
</feature>
<feature type="region of interest" description="Disordered" evidence="14">
    <location>
        <begin position="879"/>
        <end position="908"/>
    </location>
</feature>
<dbReference type="InterPro" id="IPR037197">
    <property type="entry name" value="WWE_dom_sf"/>
</dbReference>
<feature type="domain" description="EF-hand" evidence="16">
    <location>
        <begin position="536"/>
        <end position="571"/>
    </location>
</feature>
<feature type="transmembrane region" description="Helical" evidence="15">
    <location>
        <begin position="458"/>
        <end position="476"/>
    </location>
</feature>
<dbReference type="Gene3D" id="1.20.120.350">
    <property type="entry name" value="Voltage-gated potassium channels. Chain C"/>
    <property type="match status" value="1"/>
</dbReference>
<dbReference type="Gene3D" id="1.10.238.10">
    <property type="entry name" value="EF-hand"/>
    <property type="match status" value="1"/>
</dbReference>